<feature type="disulfide bond" evidence="28">
    <location>
        <begin position="549"/>
        <end position="567"/>
    </location>
</feature>
<evidence type="ECO:0000256" key="5">
    <source>
        <dbReference type="ARBA" id="ARBA00019839"/>
    </source>
</evidence>
<evidence type="ECO:0000259" key="33">
    <source>
        <dbReference type="PROSITE" id="PS50011"/>
    </source>
</evidence>
<feature type="disulfide bond" evidence="28">
    <location>
        <begin position="167"/>
        <end position="175"/>
    </location>
</feature>
<comment type="caution">
    <text evidence="30">Lacks conserved residue(s) required for the propagation of feature annotation.</text>
</comment>
<keyword evidence="16 32" id="KW-0472">Membrane</keyword>
<keyword evidence="13 27" id="KW-0067">ATP-binding</keyword>
<gene>
    <name evidence="35" type="primary">LOC107665714</name>
</gene>
<evidence type="ECO:0000256" key="24">
    <source>
        <dbReference type="ARBA" id="ARBA00033136"/>
    </source>
</evidence>
<dbReference type="FunFam" id="1.10.510.10:FF:000093">
    <property type="entry name" value="Hepatocyte growth factor receptor"/>
    <property type="match status" value="1"/>
</dbReference>
<keyword evidence="15 32" id="KW-1133">Transmembrane helix</keyword>
<evidence type="ECO:0000256" key="10">
    <source>
        <dbReference type="ARBA" id="ARBA00022737"/>
    </source>
</evidence>
<feature type="binding site" evidence="27">
    <location>
        <begin position="1072"/>
        <end position="1080"/>
    </location>
    <ligand>
        <name>ATP</name>
        <dbReference type="ChEBI" id="CHEBI:30616"/>
    </ligand>
</feature>
<feature type="transmembrane region" description="Helical" evidence="32">
    <location>
        <begin position="12"/>
        <end position="33"/>
    </location>
</feature>
<reference evidence="35" key="2">
    <citation type="submission" date="2025-09" db="UniProtKB">
        <authorList>
            <consortium name="Ensembl"/>
        </authorList>
    </citation>
    <scope>IDENTIFICATION</scope>
</reference>
<dbReference type="Pfam" id="PF01437">
    <property type="entry name" value="PSI"/>
    <property type="match status" value="1"/>
</dbReference>
<dbReference type="Gene3D" id="2.130.10.10">
    <property type="entry name" value="YVTN repeat-like/Quinoprotein amine dehydrogenase"/>
    <property type="match status" value="1"/>
</dbReference>
<dbReference type="PRINTS" id="PR00109">
    <property type="entry name" value="TYRKINASE"/>
</dbReference>
<dbReference type="SMART" id="SM00423">
    <property type="entry name" value="PSI"/>
    <property type="match status" value="1"/>
</dbReference>
<evidence type="ECO:0000256" key="18">
    <source>
        <dbReference type="ARBA" id="ARBA00023157"/>
    </source>
</evidence>
<dbReference type="PROSITE" id="PS00109">
    <property type="entry name" value="PROTEIN_KINASE_TYR"/>
    <property type="match status" value="1"/>
</dbReference>
<evidence type="ECO:0000256" key="8">
    <source>
        <dbReference type="ARBA" id="ARBA00022692"/>
    </source>
</evidence>
<dbReference type="InterPro" id="IPR020635">
    <property type="entry name" value="Tyr_kinase_cat_dom"/>
</dbReference>
<dbReference type="InterPro" id="IPR002165">
    <property type="entry name" value="Plexin_repeat"/>
</dbReference>
<feature type="modified residue" description="Phosphotyrosine; by autocatalysis" evidence="29">
    <location>
        <position position="1337"/>
    </location>
</feature>
<dbReference type="FunFam" id="3.30.200.20:FF:000188">
    <property type="entry name" value="Hepatocyte growth factor receptor"/>
    <property type="match status" value="1"/>
</dbReference>
<evidence type="ECO:0000313" key="35">
    <source>
        <dbReference type="Ensembl" id="ENSSANP00000047955.1"/>
    </source>
</evidence>
<dbReference type="PROSITE" id="PS00107">
    <property type="entry name" value="PROTEIN_KINASE_ATP"/>
    <property type="match status" value="1"/>
</dbReference>
<dbReference type="GO" id="GO:0043235">
    <property type="term" value="C:receptor complex"/>
    <property type="evidence" value="ECO:0007669"/>
    <property type="project" value="TreeGrafter"/>
</dbReference>
<proteinExistence type="inferred from homology"/>
<evidence type="ECO:0000256" key="9">
    <source>
        <dbReference type="ARBA" id="ARBA00022729"/>
    </source>
</evidence>
<feature type="active site" description="Proton acceptor" evidence="26">
    <location>
        <position position="1192"/>
    </location>
</feature>
<evidence type="ECO:0000256" key="25">
    <source>
        <dbReference type="ARBA" id="ARBA00051243"/>
    </source>
</evidence>
<keyword evidence="17" id="KW-0829">Tyrosine-protein kinase</keyword>
<dbReference type="InterPro" id="IPR013783">
    <property type="entry name" value="Ig-like_fold"/>
</dbReference>
<dbReference type="Pfam" id="PF07714">
    <property type="entry name" value="PK_Tyr_Ser-Thr"/>
    <property type="match status" value="1"/>
</dbReference>
<dbReference type="Pfam" id="PF01403">
    <property type="entry name" value="Sema"/>
    <property type="match status" value="1"/>
</dbReference>
<dbReference type="InterPro" id="IPR008266">
    <property type="entry name" value="Tyr_kinase_AS"/>
</dbReference>
<dbReference type="GO" id="GO:0005524">
    <property type="term" value="F:ATP binding"/>
    <property type="evidence" value="ECO:0007669"/>
    <property type="project" value="UniProtKB-UniRule"/>
</dbReference>
<dbReference type="Proteomes" id="UP000472260">
    <property type="component" value="Unassembled WGS sequence"/>
</dbReference>
<dbReference type="PROSITE" id="PS51004">
    <property type="entry name" value="SEMA"/>
    <property type="match status" value="1"/>
</dbReference>
<feature type="disulfide bond" evidence="28">
    <location>
        <begin position="555"/>
        <end position="592"/>
    </location>
</feature>
<keyword evidence="10" id="KW-0677">Repeat</keyword>
<dbReference type="PANTHER" id="PTHR24416">
    <property type="entry name" value="TYROSINE-PROTEIN KINASE RECEPTOR"/>
    <property type="match status" value="1"/>
</dbReference>
<evidence type="ECO:0000256" key="28">
    <source>
        <dbReference type="PIRSR" id="PIRSR000617-3"/>
    </source>
</evidence>
<evidence type="ECO:0000256" key="31">
    <source>
        <dbReference type="PROSITE-ProRule" id="PRU10141"/>
    </source>
</evidence>
<evidence type="ECO:0000313" key="36">
    <source>
        <dbReference type="Proteomes" id="UP000472260"/>
    </source>
</evidence>
<evidence type="ECO:0000256" key="3">
    <source>
        <dbReference type="ARBA" id="ARBA00010297"/>
    </source>
</evidence>
<evidence type="ECO:0000256" key="16">
    <source>
        <dbReference type="ARBA" id="ARBA00023136"/>
    </source>
</evidence>
<keyword evidence="11 27" id="KW-0547">Nucleotide-binding</keyword>
<keyword evidence="14" id="KW-0832">Ubl conjugation</keyword>
<dbReference type="SMART" id="SM00630">
    <property type="entry name" value="Sema"/>
    <property type="match status" value="1"/>
</dbReference>
<dbReference type="Pfam" id="PF01833">
    <property type="entry name" value="TIG"/>
    <property type="match status" value="2"/>
</dbReference>
<comment type="subcellular location">
    <subcellularLocation>
        <location evidence="1">Endomembrane system</location>
    </subcellularLocation>
    <subcellularLocation>
        <location evidence="2">Membrane</location>
        <topology evidence="2">Single-pass type I membrane protein</topology>
    </subcellularLocation>
</comment>
<dbReference type="SUPFAM" id="SSF56112">
    <property type="entry name" value="Protein kinase-like (PK-like)"/>
    <property type="match status" value="1"/>
</dbReference>
<dbReference type="GO" id="GO:0031016">
    <property type="term" value="P:pancreas development"/>
    <property type="evidence" value="ECO:0007669"/>
    <property type="project" value="TreeGrafter"/>
</dbReference>
<evidence type="ECO:0000256" key="13">
    <source>
        <dbReference type="ARBA" id="ARBA00022840"/>
    </source>
</evidence>
<keyword evidence="6" id="KW-0597">Phosphoprotein</keyword>
<dbReference type="GO" id="GO:0005008">
    <property type="term" value="F:hepatocyte growth factor receptor activity"/>
    <property type="evidence" value="ECO:0007669"/>
    <property type="project" value="TreeGrafter"/>
</dbReference>
<dbReference type="GO" id="GO:0012505">
    <property type="term" value="C:endomembrane system"/>
    <property type="evidence" value="ECO:0007669"/>
    <property type="project" value="UniProtKB-SubCell"/>
</dbReference>
<comment type="catalytic activity">
    <reaction evidence="25">
        <text>L-tyrosyl-[protein] + ATP = O-phospho-L-tyrosyl-[protein] + ADP + H(+)</text>
        <dbReference type="Rhea" id="RHEA:10596"/>
        <dbReference type="Rhea" id="RHEA-COMP:10136"/>
        <dbReference type="Rhea" id="RHEA-COMP:20101"/>
        <dbReference type="ChEBI" id="CHEBI:15378"/>
        <dbReference type="ChEBI" id="CHEBI:30616"/>
        <dbReference type="ChEBI" id="CHEBI:46858"/>
        <dbReference type="ChEBI" id="CHEBI:61978"/>
        <dbReference type="ChEBI" id="CHEBI:456216"/>
        <dbReference type="EC" id="2.7.10.1"/>
    </reaction>
</comment>
<dbReference type="InterPro" id="IPR001245">
    <property type="entry name" value="Ser-Thr/Tyr_kinase_cat_dom"/>
</dbReference>
<dbReference type="InterPro" id="IPR016201">
    <property type="entry name" value="PSI"/>
</dbReference>
<dbReference type="FunFam" id="2.60.40.10:FF:000213">
    <property type="entry name" value="Hepatocyte growth factor receptor"/>
    <property type="match status" value="1"/>
</dbReference>
<keyword evidence="19" id="KW-0675">Receptor</keyword>
<dbReference type="InterPro" id="IPR002909">
    <property type="entry name" value="IPT_dom"/>
</dbReference>
<feature type="modified residue" description="Phosphotyrosine; by autocatalysis" evidence="29">
    <location>
        <position position="1222"/>
    </location>
</feature>
<dbReference type="PANTHER" id="PTHR24416:SF483">
    <property type="entry name" value="HEPATOCYTE GROWTH FACTOR RECEPTOR"/>
    <property type="match status" value="1"/>
</dbReference>
<evidence type="ECO:0000256" key="11">
    <source>
        <dbReference type="ARBA" id="ARBA00022741"/>
    </source>
</evidence>
<dbReference type="Gene3D" id="3.30.1680.10">
    <property type="entry name" value="ligand-binding face of the semaphorins, domain 2"/>
    <property type="match status" value="1"/>
</dbReference>
<dbReference type="SUPFAM" id="SSF103575">
    <property type="entry name" value="Plexin repeat"/>
    <property type="match status" value="1"/>
</dbReference>
<keyword evidence="36" id="KW-1185">Reference proteome</keyword>
<dbReference type="SUPFAM" id="SSF81296">
    <property type="entry name" value="E set domains"/>
    <property type="match status" value="2"/>
</dbReference>
<evidence type="ECO:0000256" key="12">
    <source>
        <dbReference type="ARBA" id="ARBA00022777"/>
    </source>
</evidence>
<keyword evidence="20" id="KW-0325">Glycoprotein</keyword>
<keyword evidence="7" id="KW-0808">Transferase</keyword>
<dbReference type="InterPro" id="IPR016244">
    <property type="entry name" value="Tyr_kinase_HGF/MSP_rcpt"/>
</dbReference>
<dbReference type="FunFam" id="3.30.1680.10:FF:000006">
    <property type="entry name" value="Macrophage-stimulating 1 receptor b"/>
    <property type="match status" value="1"/>
</dbReference>
<dbReference type="GO" id="GO:0010468">
    <property type="term" value="P:regulation of gene expression"/>
    <property type="evidence" value="ECO:0007669"/>
    <property type="project" value="UniProtKB-ARBA"/>
</dbReference>
<dbReference type="FunFam" id="2.130.10.10:FF:000088">
    <property type="entry name" value="Hepatocyte growth factor receptor"/>
    <property type="match status" value="1"/>
</dbReference>
<evidence type="ECO:0000256" key="20">
    <source>
        <dbReference type="ARBA" id="ARBA00023180"/>
    </source>
</evidence>
<feature type="disulfide bond" evidence="28">
    <location>
        <begin position="558"/>
        <end position="576"/>
    </location>
</feature>
<evidence type="ECO:0000256" key="17">
    <source>
        <dbReference type="ARBA" id="ARBA00023137"/>
    </source>
</evidence>
<dbReference type="InterPro" id="IPR014756">
    <property type="entry name" value="Ig_E-set"/>
</dbReference>
<dbReference type="CDD" id="cd05058">
    <property type="entry name" value="PTKc_Met_Ron"/>
    <property type="match status" value="1"/>
</dbReference>
<dbReference type="InterPro" id="IPR036352">
    <property type="entry name" value="Semap_dom_sf"/>
</dbReference>
<dbReference type="Gene3D" id="3.30.200.20">
    <property type="entry name" value="Phosphorylase Kinase, domain 1"/>
    <property type="match status" value="1"/>
</dbReference>
<feature type="binding site" evidence="27 31">
    <location>
        <position position="1098"/>
    </location>
    <ligand>
        <name>ATP</name>
        <dbReference type="ChEBI" id="CHEBI:30616"/>
    </ligand>
</feature>
<dbReference type="SUPFAM" id="SSF101912">
    <property type="entry name" value="Sema domain"/>
    <property type="match status" value="1"/>
</dbReference>
<evidence type="ECO:0000256" key="32">
    <source>
        <dbReference type="SAM" id="Phobius"/>
    </source>
</evidence>
<keyword evidence="18 28" id="KW-1015">Disulfide bond</keyword>
<evidence type="ECO:0000256" key="30">
    <source>
        <dbReference type="PROSITE-ProRule" id="PRU00352"/>
    </source>
</evidence>
<dbReference type="SMART" id="SM00219">
    <property type="entry name" value="TyrKc"/>
    <property type="match status" value="1"/>
</dbReference>
<dbReference type="Ensembl" id="ENSSANT00000050999.1">
    <property type="protein sequence ID" value="ENSSANP00000047955.1"/>
    <property type="gene ID" value="ENSSANG00000023992.1"/>
</dbReference>
<feature type="binding site" evidence="27">
    <location>
        <position position="1196"/>
    </location>
    <ligand>
        <name>ATP</name>
        <dbReference type="ChEBI" id="CHEBI:30616"/>
    </ligand>
</feature>
<feature type="disulfide bond" evidence="28">
    <location>
        <begin position="140"/>
        <end position="191"/>
    </location>
</feature>
<evidence type="ECO:0000256" key="2">
    <source>
        <dbReference type="ARBA" id="ARBA00004479"/>
    </source>
</evidence>
<feature type="domain" description="Protein kinase" evidence="33">
    <location>
        <begin position="1066"/>
        <end position="1339"/>
    </location>
</feature>
<feature type="domain" description="Sema" evidence="34">
    <location>
        <begin position="64"/>
        <end position="544"/>
    </location>
</feature>
<evidence type="ECO:0000256" key="27">
    <source>
        <dbReference type="PIRSR" id="PIRSR000617-2"/>
    </source>
</evidence>
<feature type="disulfide bond" evidence="28">
    <location>
        <begin position="330"/>
        <end position="395"/>
    </location>
</feature>
<keyword evidence="12" id="KW-0418">Kinase</keyword>
<comment type="similarity">
    <text evidence="3">Belongs to the plexin family.</text>
</comment>
<dbReference type="EC" id="2.7.10.1" evidence="4"/>
<evidence type="ECO:0000256" key="26">
    <source>
        <dbReference type="PIRSR" id="PIRSR000617-1"/>
    </source>
</evidence>
<evidence type="ECO:0000256" key="21">
    <source>
        <dbReference type="ARBA" id="ARBA00030820"/>
    </source>
</evidence>
<protein>
    <recommendedName>
        <fullName evidence="5">Hepatocyte growth factor receptor</fullName>
        <ecNumber evidence="4">2.7.10.1</ecNumber>
    </recommendedName>
    <alternativeName>
        <fullName evidence="24">HGF/SF receptor</fullName>
    </alternativeName>
    <alternativeName>
        <fullName evidence="23">Proto-oncogene c-Met</fullName>
    </alternativeName>
    <alternativeName>
        <fullName evidence="21">Scatter factor receptor</fullName>
    </alternativeName>
    <alternativeName>
        <fullName evidence="22">Tyrosine-protein kinase Met</fullName>
    </alternativeName>
</protein>
<reference evidence="35" key="1">
    <citation type="submission" date="2025-08" db="UniProtKB">
        <authorList>
            <consortium name="Ensembl"/>
        </authorList>
    </citation>
    <scope>IDENTIFICATION</scope>
</reference>
<dbReference type="GO" id="GO:0007411">
    <property type="term" value="P:axon guidance"/>
    <property type="evidence" value="ECO:0007669"/>
    <property type="project" value="UniProtKB-ARBA"/>
</dbReference>
<dbReference type="InterPro" id="IPR017441">
    <property type="entry name" value="Protein_kinase_ATP_BS"/>
</dbReference>
<dbReference type="GO" id="GO:0009925">
    <property type="term" value="C:basal plasma membrane"/>
    <property type="evidence" value="ECO:0007669"/>
    <property type="project" value="TreeGrafter"/>
</dbReference>
<evidence type="ECO:0000256" key="6">
    <source>
        <dbReference type="ARBA" id="ARBA00022553"/>
    </source>
</evidence>
<dbReference type="Gene3D" id="2.60.40.10">
    <property type="entry name" value="Immunoglobulins"/>
    <property type="match status" value="2"/>
</dbReference>
<feature type="disulfide bond" evidence="28">
    <location>
        <begin position="570"/>
        <end position="582"/>
    </location>
</feature>
<feature type="transmembrane region" description="Helical" evidence="32">
    <location>
        <begin position="919"/>
        <end position="941"/>
    </location>
</feature>
<accession>A0A671NP48</accession>
<dbReference type="InterPro" id="IPR015943">
    <property type="entry name" value="WD40/YVTN_repeat-like_dom_sf"/>
</dbReference>
<feature type="modified residue" description="Phosphotyrosine; by autocatalysis" evidence="29">
    <location>
        <position position="1223"/>
    </location>
</feature>
<keyword evidence="9" id="KW-0732">Signal</keyword>
<feature type="disulfide bond" evidence="28">
    <location>
        <begin position="204"/>
        <end position="207"/>
    </location>
</feature>
<dbReference type="InterPro" id="IPR001627">
    <property type="entry name" value="Semap_dom"/>
</dbReference>
<dbReference type="PIRSF" id="PIRSF000617">
    <property type="entry name" value="TyrPK_HGF-R"/>
    <property type="match status" value="1"/>
</dbReference>
<evidence type="ECO:0000256" key="4">
    <source>
        <dbReference type="ARBA" id="ARBA00011902"/>
    </source>
</evidence>
<name>A0A671NP48_9TELE</name>
<dbReference type="CDD" id="cd01179">
    <property type="entry name" value="IPT_plexin_repeat2"/>
    <property type="match status" value="1"/>
</dbReference>
<dbReference type="SMART" id="SM00429">
    <property type="entry name" value="IPT"/>
    <property type="match status" value="4"/>
</dbReference>
<dbReference type="GO" id="GO:0001889">
    <property type="term" value="P:liver development"/>
    <property type="evidence" value="ECO:0007669"/>
    <property type="project" value="TreeGrafter"/>
</dbReference>
<sequence length="1369" mass="153222">MKNGSNRILIFNFFFFLFLTLSLISISVVFLLCRRTKMRIHYSEATSILIILQTLCWGLNSQCEEPIESSKLDLSVTYDLPDFVSDTPIQKLLEFNGTVYVGAVNKLYALSKDLKKIHEYNTGPVHEGHDCSAPDPCSGCKNKPLNKNNTNMALLMETFYDLELFSCGSVRNGVCRRYLLEDGPLDAEISCMYSKKNKDSSHGCPDCLAGPSGTQILNVMSSGVVRFFVANSEPLDSTVPHLHHTISVRKMRETQDGFEFFSEQSYMDLAPGLRGNYPLHYVYSFQSSPYVYFLTVQREGGSSNAFHTRIVRMCSSDPEILRYVEMPFECIYSERRRKKRSAQVVFNVLQAAHVAKVGYDFQQEMGLKEGEDVLFAAFARSKPDSPEPTASSAICLISITDINNFFRDFMQKGYTRKLSHFPGSEEKNFNQVRDSFSCGKHERGYRLEVTSTNPRRDYFHGRFRNVLLTSIAVVPIQNHTVVSLGTAEGRVIQVVVSRFGKTEPHVNFHLDALPVSSEMALLSPQRHDGSLLLVTGNKVSKVPLRGPGCEQLWTCSSCLLAPAFMGCGWCKTSDRCTRAPRCSPSHWIQDSCPLLITTISPSSAPLGGHTNMTICGKNFGFNKKDRFDTKLIDVVVAGAKCKLEKKDSNHVNASSADSVNPVITEIFPEFGPKSGGTVLTITGSFLDSGNMQLVTMGNATCALQSISATMLTCRTPPQPSPSQHKVQLHIDGVIRESPVSYTYNENPHISSVQPKHSFIRSALQPTFTFTFSNCADNCSHDEDKRNILCITPSLKGLSVQPPVATKMTFVLDGFSTDQYDLLYVEDPKFEEFQKPTVTPRGNKSILEIKVRHEAVKNGEVLRVSNRTCESVTLVGNTLECTVPMELQSAAKELEVEWKQATSSVILGRVLLAQDQDYRILITGGVCVSILLLLLIAVFVWIKRKKHIDDLAKAMVWYDGRAHIPHLDMLANARSVSPTNEMVSHESVDYRTTLLEDQNLPLSQAESCRPHLYAHAHVDLSPMLGPMEGDLASPLLPSNALIDLGSLHPELLKEVQHVVIAREDLLLHVNEIIGRGHFGCVFHGTLLEPDGQKQHCAVKSLNRITDIEEVSQFLKEGIIMKDFSHPNVLSLLGICLPSEGSPLVVLPYMKHGDLRNFIRDEAHNPTVKDLMGFGLQVAKGMEYLASKKFVHRDLAARNCMLDESYTVKVADFGLARDVYDKEYYSVHNKHGVKLPVKWMALESLQTHKFTTKSDVWSFGVLLWELMTRGAPPYSDVNSFDITIFLLQGRRLLQPEFCPDALYNVMIECWHPKPERRPTFSELVSRIAAIFSSFSGEHYILLNTTYVNIDKMTPYPSLISSQSNLDRDCCT</sequence>
<dbReference type="InterPro" id="IPR050122">
    <property type="entry name" value="RTK"/>
</dbReference>
<keyword evidence="8 32" id="KW-0812">Transmembrane</keyword>
<evidence type="ECO:0000256" key="29">
    <source>
        <dbReference type="PIRSR" id="PIRSR000617-4"/>
    </source>
</evidence>
<organism evidence="35 36">
    <name type="scientific">Sinocyclocheilus anshuiensis</name>
    <dbReference type="NCBI Taxonomy" id="1608454"/>
    <lineage>
        <taxon>Eukaryota</taxon>
        <taxon>Metazoa</taxon>
        <taxon>Chordata</taxon>
        <taxon>Craniata</taxon>
        <taxon>Vertebrata</taxon>
        <taxon>Euteleostomi</taxon>
        <taxon>Actinopterygii</taxon>
        <taxon>Neopterygii</taxon>
        <taxon>Teleostei</taxon>
        <taxon>Ostariophysi</taxon>
        <taxon>Cypriniformes</taxon>
        <taxon>Cyprinidae</taxon>
        <taxon>Cyprininae</taxon>
        <taxon>Sinocyclocheilus</taxon>
    </lineage>
</organism>
<evidence type="ECO:0000256" key="15">
    <source>
        <dbReference type="ARBA" id="ARBA00022989"/>
    </source>
</evidence>
<evidence type="ECO:0000256" key="1">
    <source>
        <dbReference type="ARBA" id="ARBA00004308"/>
    </source>
</evidence>
<feature type="binding site" evidence="27">
    <location>
        <begin position="1145"/>
        <end position="1148"/>
    </location>
    <ligand>
        <name>ATP</name>
        <dbReference type="ChEBI" id="CHEBI:30616"/>
    </ligand>
</feature>
<evidence type="ECO:0000259" key="34">
    <source>
        <dbReference type="PROSITE" id="PS51004"/>
    </source>
</evidence>
<dbReference type="InterPro" id="IPR000719">
    <property type="entry name" value="Prot_kinase_dom"/>
</dbReference>
<evidence type="ECO:0000256" key="14">
    <source>
        <dbReference type="ARBA" id="ARBA00022843"/>
    </source>
</evidence>
<evidence type="ECO:0000256" key="22">
    <source>
        <dbReference type="ARBA" id="ARBA00033031"/>
    </source>
</evidence>
<dbReference type="InterPro" id="IPR011009">
    <property type="entry name" value="Kinase-like_dom_sf"/>
</dbReference>
<dbReference type="PROSITE" id="PS50011">
    <property type="entry name" value="PROTEIN_KINASE_DOM"/>
    <property type="match status" value="1"/>
</dbReference>
<evidence type="ECO:0000256" key="23">
    <source>
        <dbReference type="ARBA" id="ARBA00033117"/>
    </source>
</evidence>
<evidence type="ECO:0000256" key="7">
    <source>
        <dbReference type="ARBA" id="ARBA00022679"/>
    </source>
</evidence>
<evidence type="ECO:0000256" key="19">
    <source>
        <dbReference type="ARBA" id="ARBA00023170"/>
    </source>
</evidence>
<dbReference type="Gene3D" id="1.10.510.10">
    <property type="entry name" value="Transferase(Phosphotransferase) domain 1"/>
    <property type="match status" value="1"/>
</dbReference>
<feature type="modified residue" description="Phosphotyrosine; by autocatalysis" evidence="29">
    <location>
        <position position="1344"/>
    </location>
</feature>